<dbReference type="Proteomes" id="UP000315434">
    <property type="component" value="Unassembled WGS sequence"/>
</dbReference>
<dbReference type="InterPro" id="IPR029063">
    <property type="entry name" value="SAM-dependent_MTases_sf"/>
</dbReference>
<gene>
    <name evidence="1" type="ORF">EXN68_08280</name>
</gene>
<dbReference type="RefSeq" id="WP_142840377.1">
    <property type="nucleotide sequence ID" value="NZ_SGNY01000002.1"/>
</dbReference>
<dbReference type="CDD" id="cd02440">
    <property type="entry name" value="AdoMet_MTases"/>
    <property type="match status" value="1"/>
</dbReference>
<dbReference type="SUPFAM" id="SSF53335">
    <property type="entry name" value="S-adenosyl-L-methionine-dependent methyltransferases"/>
    <property type="match status" value="1"/>
</dbReference>
<evidence type="ECO:0000313" key="1">
    <source>
        <dbReference type="EMBL" id="TRB01483.1"/>
    </source>
</evidence>
<dbReference type="GO" id="GO:0008168">
    <property type="term" value="F:methyltransferase activity"/>
    <property type="evidence" value="ECO:0007669"/>
    <property type="project" value="UniProtKB-KW"/>
</dbReference>
<proteinExistence type="predicted"/>
<keyword evidence="1" id="KW-0489">Methyltransferase</keyword>
<reference evidence="1 2" key="1">
    <citation type="journal article" date="2019" name="Appl. Microbiol. Biotechnol.">
        <title>Differential efficiency of wild type rhizogenic strains for rol gene transformation of plants.</title>
        <authorList>
            <person name="Desmet S."/>
            <person name="De Keyser E."/>
            <person name="Van Vaerenbergh J."/>
            <person name="Baeyen S."/>
            <person name="Van Huylenbroeck J."/>
            <person name="Geelen D."/>
            <person name="Dhooghe E."/>
        </authorList>
    </citation>
    <scope>NUCLEOTIDE SEQUENCE [LARGE SCALE GENOMIC DNA]</scope>
    <source>
        <strain evidence="1 2">GBBC3284</strain>
    </source>
</reference>
<dbReference type="OrthoDB" id="5642573at2"/>
<sequence length="211" mass="22763">MDDILKGYAEAATPDLISRFENLDCGAVYAPVIDLLPTAPSRIADIGSGTGRDAAWFAAQGHEVLAVEPVGELREPGMQLHSSEKITWLDDTLPALTRARCYGTFDLVALCGVWHHIHHDARRAAMESLSAMTATGGFLIMSLRHGPAPEGRRAFAISPAETINEAARLGFTLIREAEVGSIQAGNRALGVHWTWIALRKTGRTSGLLQQP</sequence>
<dbReference type="GO" id="GO:0032259">
    <property type="term" value="P:methylation"/>
    <property type="evidence" value="ECO:0007669"/>
    <property type="project" value="UniProtKB-KW"/>
</dbReference>
<dbReference type="Pfam" id="PF13489">
    <property type="entry name" value="Methyltransf_23"/>
    <property type="match status" value="1"/>
</dbReference>
<dbReference type="Gene3D" id="3.40.50.150">
    <property type="entry name" value="Vaccinia Virus protein VP39"/>
    <property type="match status" value="1"/>
</dbReference>
<evidence type="ECO:0000313" key="2">
    <source>
        <dbReference type="Proteomes" id="UP000315434"/>
    </source>
</evidence>
<protein>
    <submittedName>
        <fullName evidence="1">Class I SAM-dependent methyltransferase</fullName>
    </submittedName>
</protein>
<dbReference type="AlphaFoldDB" id="A0A546XL42"/>
<keyword evidence="1" id="KW-0808">Transferase</keyword>
<dbReference type="EMBL" id="SGNY01000002">
    <property type="protein sequence ID" value="TRB01483.1"/>
    <property type="molecule type" value="Genomic_DNA"/>
</dbReference>
<accession>A0A546XL42</accession>
<comment type="caution">
    <text evidence="1">The sequence shown here is derived from an EMBL/GenBank/DDBJ whole genome shotgun (WGS) entry which is preliminary data.</text>
</comment>
<name>A0A546XL42_RHIRH</name>
<organism evidence="1 2">
    <name type="scientific">Rhizobium rhizogenes</name>
    <name type="common">Agrobacterium rhizogenes</name>
    <dbReference type="NCBI Taxonomy" id="359"/>
    <lineage>
        <taxon>Bacteria</taxon>
        <taxon>Pseudomonadati</taxon>
        <taxon>Pseudomonadota</taxon>
        <taxon>Alphaproteobacteria</taxon>
        <taxon>Hyphomicrobiales</taxon>
        <taxon>Rhizobiaceae</taxon>
        <taxon>Rhizobium/Agrobacterium group</taxon>
        <taxon>Rhizobium</taxon>
    </lineage>
</organism>